<comment type="caution">
    <text evidence="10">The sequence shown here is derived from an EMBL/GenBank/DDBJ whole genome shotgun (WGS) entry which is preliminary data.</text>
</comment>
<accession>A0A8H4UIF1</accession>
<dbReference type="FunFam" id="1.20.1250.20:FF:000068">
    <property type="entry name" value="MFS general substrate transporter"/>
    <property type="match status" value="1"/>
</dbReference>
<feature type="domain" description="Major facilitator superfamily (MFS) profile" evidence="9">
    <location>
        <begin position="56"/>
        <end position="467"/>
    </location>
</feature>
<evidence type="ECO:0000313" key="11">
    <source>
        <dbReference type="Proteomes" id="UP000635477"/>
    </source>
</evidence>
<feature type="transmembrane region" description="Helical" evidence="8">
    <location>
        <begin position="375"/>
        <end position="396"/>
    </location>
</feature>
<evidence type="ECO:0000256" key="7">
    <source>
        <dbReference type="SAM" id="MobiDB-lite"/>
    </source>
</evidence>
<sequence>MLHHSKEHQVANHQAENSSTDKVDYEKAVSFHENTSNEGFDKKANSRLLRKMDTHLLPFLALLYLLSFLDRANIGNARLAGLEESLNMTGKWDYNIAVSVFFPFYVAAEIPSNLAMKRFRPSVWIPFIMVIWSIMTCVMGVIKNFEGLLATRMALGLAEGGLFPGITYYITMWYKRHECGLRMAIFFSAATAAGAFGGLLARGIMEMQGVAGLDGWAWIFIIEGLATFIFAIMAFFVMYDYPDTAKFLSDTERTEVLRRLEEDRSVLSDEFNWQYMRDALKDWKIWVHMVITIGIYTPLYSISIFLPTIVKGLGYTNEMAQLMTVPPYVVACLFTILGGFAADKHGQRGIYMIFFCCVAMVGFAILAAVESNGAKYFAAFLICSGIYPNVPQGVAWNGNNIGGSLKRGVGIAMHVGFGNLGGAVSGFVYRKDDGPHYRSGHATLVGTTAMSCILCIFMTIYLRRENARRDNTHKAPHEYTRAEKEMEQHSGDNATFFRYTY</sequence>
<keyword evidence="2" id="KW-0813">Transport</keyword>
<dbReference type="InterPro" id="IPR011701">
    <property type="entry name" value="MFS"/>
</dbReference>
<keyword evidence="11" id="KW-1185">Reference proteome</keyword>
<dbReference type="InterPro" id="IPR020846">
    <property type="entry name" value="MFS_dom"/>
</dbReference>
<feature type="transmembrane region" description="Helical" evidence="8">
    <location>
        <begin position="183"/>
        <end position="204"/>
    </location>
</feature>
<feature type="transmembrane region" description="Helical" evidence="8">
    <location>
        <begin position="349"/>
        <end position="369"/>
    </location>
</feature>
<keyword evidence="3 8" id="KW-0812">Transmembrane</keyword>
<dbReference type="PANTHER" id="PTHR43791">
    <property type="entry name" value="PERMEASE-RELATED"/>
    <property type="match status" value="1"/>
</dbReference>
<feature type="transmembrane region" description="Helical" evidence="8">
    <location>
        <begin position="216"/>
        <end position="239"/>
    </location>
</feature>
<evidence type="ECO:0000256" key="1">
    <source>
        <dbReference type="ARBA" id="ARBA00004141"/>
    </source>
</evidence>
<dbReference type="EMBL" id="JABEYC010000442">
    <property type="protein sequence ID" value="KAF4977383.1"/>
    <property type="molecule type" value="Genomic_DNA"/>
</dbReference>
<feature type="region of interest" description="Disordered" evidence="7">
    <location>
        <begin position="1"/>
        <end position="22"/>
    </location>
</feature>
<reference evidence="10" key="2">
    <citation type="submission" date="2020-05" db="EMBL/GenBank/DDBJ databases">
        <authorList>
            <person name="Kim H.-S."/>
            <person name="Proctor R.H."/>
            <person name="Brown D.W."/>
        </authorList>
    </citation>
    <scope>NUCLEOTIDE SEQUENCE</scope>
    <source>
        <strain evidence="10">NRRL 22465</strain>
    </source>
</reference>
<feature type="transmembrane region" description="Helical" evidence="8">
    <location>
        <begin position="94"/>
        <end position="111"/>
    </location>
</feature>
<dbReference type="InterPro" id="IPR036259">
    <property type="entry name" value="MFS_trans_sf"/>
</dbReference>
<feature type="transmembrane region" description="Helical" evidence="8">
    <location>
        <begin position="285"/>
        <end position="305"/>
    </location>
</feature>
<dbReference type="GO" id="GO:0016020">
    <property type="term" value="C:membrane"/>
    <property type="evidence" value="ECO:0007669"/>
    <property type="project" value="UniProtKB-SubCell"/>
</dbReference>
<evidence type="ECO:0000256" key="3">
    <source>
        <dbReference type="ARBA" id="ARBA00022692"/>
    </source>
</evidence>
<gene>
    <name evidence="10" type="ORF">FZEAL_6073</name>
</gene>
<keyword evidence="4 8" id="KW-1133">Transmembrane helix</keyword>
<dbReference type="SUPFAM" id="SSF103473">
    <property type="entry name" value="MFS general substrate transporter"/>
    <property type="match status" value="1"/>
</dbReference>
<dbReference type="GO" id="GO:0022857">
    <property type="term" value="F:transmembrane transporter activity"/>
    <property type="evidence" value="ECO:0007669"/>
    <property type="project" value="InterPro"/>
</dbReference>
<dbReference type="PANTHER" id="PTHR43791:SF57">
    <property type="entry name" value="MAJOR FACILITATOR SUPERFAMILY (MFS) PROFILE DOMAIN-CONTAINING PROTEIN"/>
    <property type="match status" value="1"/>
</dbReference>
<dbReference type="FunFam" id="1.20.1250.20:FF:000034">
    <property type="entry name" value="MFS general substrate transporter"/>
    <property type="match status" value="1"/>
</dbReference>
<feature type="transmembrane region" description="Helical" evidence="8">
    <location>
        <begin position="56"/>
        <end position="74"/>
    </location>
</feature>
<dbReference type="OrthoDB" id="2962993at2759"/>
<keyword evidence="5 8" id="KW-0472">Membrane</keyword>
<dbReference type="Pfam" id="PF07690">
    <property type="entry name" value="MFS_1"/>
    <property type="match status" value="1"/>
</dbReference>
<feature type="transmembrane region" description="Helical" evidence="8">
    <location>
        <begin position="123"/>
        <end position="142"/>
    </location>
</feature>
<comment type="subcellular location">
    <subcellularLocation>
        <location evidence="1">Membrane</location>
        <topology evidence="1">Multi-pass membrane protein</topology>
    </subcellularLocation>
</comment>
<evidence type="ECO:0000256" key="4">
    <source>
        <dbReference type="ARBA" id="ARBA00022989"/>
    </source>
</evidence>
<evidence type="ECO:0000256" key="5">
    <source>
        <dbReference type="ARBA" id="ARBA00023136"/>
    </source>
</evidence>
<organism evidence="10 11">
    <name type="scientific">Fusarium zealandicum</name>
    <dbReference type="NCBI Taxonomy" id="1053134"/>
    <lineage>
        <taxon>Eukaryota</taxon>
        <taxon>Fungi</taxon>
        <taxon>Dikarya</taxon>
        <taxon>Ascomycota</taxon>
        <taxon>Pezizomycotina</taxon>
        <taxon>Sordariomycetes</taxon>
        <taxon>Hypocreomycetidae</taxon>
        <taxon>Hypocreales</taxon>
        <taxon>Nectriaceae</taxon>
        <taxon>Fusarium</taxon>
        <taxon>Fusarium staphyleae species complex</taxon>
    </lineage>
</organism>
<dbReference type="PROSITE" id="PS50850">
    <property type="entry name" value="MFS"/>
    <property type="match status" value="1"/>
</dbReference>
<evidence type="ECO:0000259" key="9">
    <source>
        <dbReference type="PROSITE" id="PS50850"/>
    </source>
</evidence>
<name>A0A8H4UIF1_9HYPO</name>
<evidence type="ECO:0000256" key="2">
    <source>
        <dbReference type="ARBA" id="ARBA00022448"/>
    </source>
</evidence>
<reference evidence="10" key="1">
    <citation type="journal article" date="2020" name="BMC Genomics">
        <title>Correction to: Identification and distribution of gene clusters required for synthesis of sphingolipid metabolism inhibitors in diverse species of the filamentous fungus Fusarium.</title>
        <authorList>
            <person name="Kim H.S."/>
            <person name="Lohmar J.M."/>
            <person name="Busman M."/>
            <person name="Brown D.W."/>
            <person name="Naumann T.A."/>
            <person name="Divon H.H."/>
            <person name="Lysoe E."/>
            <person name="Uhlig S."/>
            <person name="Proctor R.H."/>
        </authorList>
    </citation>
    <scope>NUCLEOTIDE SEQUENCE</scope>
    <source>
        <strain evidence="10">NRRL 22465</strain>
    </source>
</reference>
<dbReference type="Gene3D" id="1.20.1250.20">
    <property type="entry name" value="MFS general substrate transporter like domains"/>
    <property type="match status" value="2"/>
</dbReference>
<feature type="transmembrane region" description="Helical" evidence="8">
    <location>
        <begin position="325"/>
        <end position="342"/>
    </location>
</feature>
<evidence type="ECO:0000256" key="6">
    <source>
        <dbReference type="ARBA" id="ARBA00023180"/>
    </source>
</evidence>
<feature type="transmembrane region" description="Helical" evidence="8">
    <location>
        <begin position="408"/>
        <end position="429"/>
    </location>
</feature>
<feature type="transmembrane region" description="Helical" evidence="8">
    <location>
        <begin position="441"/>
        <end position="462"/>
    </location>
</feature>
<evidence type="ECO:0000313" key="10">
    <source>
        <dbReference type="EMBL" id="KAF4977383.1"/>
    </source>
</evidence>
<dbReference type="Proteomes" id="UP000635477">
    <property type="component" value="Unassembled WGS sequence"/>
</dbReference>
<dbReference type="AlphaFoldDB" id="A0A8H4UIF1"/>
<proteinExistence type="predicted"/>
<keyword evidence="6" id="KW-0325">Glycoprotein</keyword>
<evidence type="ECO:0000256" key="8">
    <source>
        <dbReference type="SAM" id="Phobius"/>
    </source>
</evidence>
<feature type="transmembrane region" description="Helical" evidence="8">
    <location>
        <begin position="148"/>
        <end position="171"/>
    </location>
</feature>
<protein>
    <recommendedName>
        <fullName evidence="9">Major facilitator superfamily (MFS) profile domain-containing protein</fullName>
    </recommendedName>
</protein>